<dbReference type="PANTHER" id="PTHR11893:SF39">
    <property type="entry name" value="INNEXIN INX1"/>
    <property type="match status" value="1"/>
</dbReference>
<evidence type="ECO:0000256" key="8">
    <source>
        <dbReference type="ARBA" id="ARBA00022989"/>
    </source>
</evidence>
<comment type="similarity">
    <text evidence="12">Belongs to the pannexin family.</text>
</comment>
<dbReference type="GO" id="GO:0005886">
    <property type="term" value="C:plasma membrane"/>
    <property type="evidence" value="ECO:0007669"/>
    <property type="project" value="UniProtKB-SubCell"/>
</dbReference>
<feature type="transmembrane region" description="Helical" evidence="12">
    <location>
        <begin position="269"/>
        <end position="295"/>
    </location>
</feature>
<keyword evidence="14" id="KW-1185">Reference proteome</keyword>
<evidence type="ECO:0000256" key="5">
    <source>
        <dbReference type="ARBA" id="ARBA00022692"/>
    </source>
</evidence>
<keyword evidence="9 12" id="KW-0406">Ion transport</keyword>
<evidence type="ECO:0000256" key="12">
    <source>
        <dbReference type="RuleBase" id="RU010713"/>
    </source>
</evidence>
<proteinExistence type="inferred from homology"/>
<dbReference type="Pfam" id="PF00876">
    <property type="entry name" value="Innexin"/>
    <property type="match status" value="1"/>
</dbReference>
<organism evidence="13 14">
    <name type="scientific">Cloeon dipterum</name>
    <dbReference type="NCBI Taxonomy" id="197152"/>
    <lineage>
        <taxon>Eukaryota</taxon>
        <taxon>Metazoa</taxon>
        <taxon>Ecdysozoa</taxon>
        <taxon>Arthropoda</taxon>
        <taxon>Hexapoda</taxon>
        <taxon>Insecta</taxon>
        <taxon>Pterygota</taxon>
        <taxon>Palaeoptera</taxon>
        <taxon>Ephemeroptera</taxon>
        <taxon>Pisciforma</taxon>
        <taxon>Baetidae</taxon>
        <taxon>Cloeon</taxon>
    </lineage>
</organism>
<evidence type="ECO:0000256" key="9">
    <source>
        <dbReference type="ARBA" id="ARBA00023065"/>
    </source>
</evidence>
<evidence type="ECO:0000256" key="1">
    <source>
        <dbReference type="ARBA" id="ARBA00004610"/>
    </source>
</evidence>
<keyword evidence="7" id="KW-0965">Cell junction</keyword>
<accession>A0A8S1DEZ9</accession>
<protein>
    <recommendedName>
        <fullName evidence="12">Innexin</fullName>
    </recommendedName>
</protein>
<dbReference type="GO" id="GO:0034220">
    <property type="term" value="P:monoatomic ion transmembrane transport"/>
    <property type="evidence" value="ECO:0007669"/>
    <property type="project" value="UniProtKB-KW"/>
</dbReference>
<dbReference type="PRINTS" id="PR01262">
    <property type="entry name" value="INNEXIN"/>
</dbReference>
<evidence type="ECO:0000256" key="3">
    <source>
        <dbReference type="ARBA" id="ARBA00022448"/>
    </source>
</evidence>
<keyword evidence="8 12" id="KW-1133">Transmembrane helix</keyword>
<keyword evidence="11 12" id="KW-0407">Ion channel</keyword>
<evidence type="ECO:0000256" key="7">
    <source>
        <dbReference type="ARBA" id="ARBA00022949"/>
    </source>
</evidence>
<dbReference type="InterPro" id="IPR000990">
    <property type="entry name" value="Innexin"/>
</dbReference>
<dbReference type="AlphaFoldDB" id="A0A8S1DEZ9"/>
<keyword evidence="6" id="KW-0303">Gap junction</keyword>
<name>A0A8S1DEZ9_9INSE</name>
<feature type="transmembrane region" description="Helical" evidence="12">
    <location>
        <begin position="22"/>
        <end position="42"/>
    </location>
</feature>
<feature type="transmembrane region" description="Helical" evidence="12">
    <location>
        <begin position="108"/>
        <end position="130"/>
    </location>
</feature>
<dbReference type="OrthoDB" id="5867527at2759"/>
<evidence type="ECO:0000256" key="6">
    <source>
        <dbReference type="ARBA" id="ARBA00022868"/>
    </source>
</evidence>
<dbReference type="Proteomes" id="UP000494165">
    <property type="component" value="Unassembled WGS sequence"/>
</dbReference>
<keyword evidence="3 12" id="KW-0813">Transport</keyword>
<evidence type="ECO:0000313" key="14">
    <source>
        <dbReference type="Proteomes" id="UP000494165"/>
    </source>
</evidence>
<dbReference type="EMBL" id="CADEPI010000197">
    <property type="protein sequence ID" value="CAB3379919.1"/>
    <property type="molecule type" value="Genomic_DNA"/>
</dbReference>
<keyword evidence="4" id="KW-1003">Cell membrane</keyword>
<comment type="caution">
    <text evidence="13">The sequence shown here is derived from an EMBL/GenBank/DDBJ whole genome shotgun (WGS) entry which is preliminary data.</text>
</comment>
<evidence type="ECO:0000256" key="4">
    <source>
        <dbReference type="ARBA" id="ARBA00022475"/>
    </source>
</evidence>
<keyword evidence="5 12" id="KW-0812">Transmembrane</keyword>
<evidence type="ECO:0000256" key="10">
    <source>
        <dbReference type="ARBA" id="ARBA00023136"/>
    </source>
</evidence>
<gene>
    <name evidence="12" type="primary">inx</name>
    <name evidence="13" type="ORF">CLODIP_2_CD06411</name>
</gene>
<comment type="subcellular location">
    <subcellularLocation>
        <location evidence="1">Cell junction</location>
        <location evidence="1">Gap junction</location>
    </subcellularLocation>
    <subcellularLocation>
        <location evidence="2 12">Cell membrane</location>
        <topology evidence="2 12">Multi-pass membrane protein</topology>
    </subcellularLocation>
</comment>
<keyword evidence="10 12" id="KW-0472">Membrane</keyword>
<reference evidence="13 14" key="1">
    <citation type="submission" date="2020-04" db="EMBL/GenBank/DDBJ databases">
        <authorList>
            <person name="Alioto T."/>
            <person name="Alioto T."/>
            <person name="Gomez Garrido J."/>
        </authorList>
    </citation>
    <scope>NUCLEOTIDE SEQUENCE [LARGE SCALE GENOMIC DNA]</scope>
</reference>
<evidence type="ECO:0000256" key="11">
    <source>
        <dbReference type="ARBA" id="ARBA00023303"/>
    </source>
</evidence>
<dbReference type="GO" id="GO:0005921">
    <property type="term" value="C:gap junction"/>
    <property type="evidence" value="ECO:0007669"/>
    <property type="project" value="UniProtKB-SubCell"/>
</dbReference>
<dbReference type="PANTHER" id="PTHR11893">
    <property type="entry name" value="INNEXIN"/>
    <property type="match status" value="1"/>
</dbReference>
<comment type="function">
    <text evidence="12">Structural component of the gap junctions.</text>
</comment>
<dbReference type="GO" id="GO:0005243">
    <property type="term" value="F:gap junction channel activity"/>
    <property type="evidence" value="ECO:0007669"/>
    <property type="project" value="TreeGrafter"/>
</dbReference>
<evidence type="ECO:0000256" key="2">
    <source>
        <dbReference type="ARBA" id="ARBA00004651"/>
    </source>
</evidence>
<sequence>MYKLLGGLKDYLKWQEITVDNAIFRLHNLFTTVLLLTCSLIITANQFVGNPIQCIVSGLPTHVINTYCWITSTFTMPDAFQREVGLDVAHPGVANDFNDENAKKYYTYYQWVCFVLFFQAMMCYTPKWLWDAWENNLMRTLVMGLNIGMRSEDDKNKKKKVLVDYLLKHIKRHNMYVFHYWICEFLCFINIILQMYAMNAFFDGEFMSYGLKVLNFSEENQEERVDPMVYVFPRMTKCIFHKYGASGTIQKHDSLCVLPLNIVNEKTYIFIWFWYMVLAAMLFGLLVYRVLILLLPSIRPNLLVLRHRGLISKDVAQAVSRKTEIGDWWVLYMLGRNIDPHVYREVVGELAKKIETAASNVTESRGTSY</sequence>
<evidence type="ECO:0000313" key="13">
    <source>
        <dbReference type="EMBL" id="CAB3379919.1"/>
    </source>
</evidence>
<dbReference type="PROSITE" id="PS51013">
    <property type="entry name" value="PANNEXIN"/>
    <property type="match status" value="1"/>
</dbReference>
<feature type="transmembrane region" description="Helical" evidence="12">
    <location>
        <begin position="177"/>
        <end position="197"/>
    </location>
</feature>